<feature type="domain" description="HSF-type DNA-binding" evidence="6">
    <location>
        <begin position="118"/>
        <end position="216"/>
    </location>
</feature>
<accession>A0A7S0B0W4</accession>
<dbReference type="InterPro" id="IPR000232">
    <property type="entry name" value="HSF_DNA-bd"/>
</dbReference>
<evidence type="ECO:0000256" key="1">
    <source>
        <dbReference type="ARBA" id="ARBA00004123"/>
    </source>
</evidence>
<reference evidence="7" key="1">
    <citation type="submission" date="2021-01" db="EMBL/GenBank/DDBJ databases">
        <authorList>
            <person name="Corre E."/>
            <person name="Pelletier E."/>
            <person name="Niang G."/>
            <person name="Scheremetjew M."/>
            <person name="Finn R."/>
            <person name="Kale V."/>
            <person name="Holt S."/>
            <person name="Cochrane G."/>
            <person name="Meng A."/>
            <person name="Brown T."/>
            <person name="Cohen L."/>
        </authorList>
    </citation>
    <scope>NUCLEOTIDE SEQUENCE</scope>
    <source>
        <strain evidence="7">CCMP3303</strain>
    </source>
</reference>
<sequence length="394" mass="42572">MCVTSRRRRSITLTSKGLASLQLLKPASVVSSSSASSTFTSSTVCATGPSTEKAAEFPVAVPSAAPESVPSSMITTRPTTKRSNSNSGRDRRRRVIHVYHDHATDAPSIIPHITRGGVKTPFPIRLHNMLSGVEAHGLTHIVSWQPHGRSFLVHKPQEFADHIMPQYFNQGKFASFQRQLNLYGYKRLTRGPDTGSYYNELFLKGRPFLAQDIQRTKVKGNGARAASNPEAEPNFYAMPTLDDASTSPLPPSAPPSVVVSNLIHKEQPVVSSEEAEWDSTADYLLDVLDDVLDSNMDMLDNANAAAAAAAAPQPAPNSRGEHLMLPPADSTQMTTATKPEISTSAPVVGPPLVSDDEESSAFYADDTLDNILAGVDLDSDFELGMILEKMVSDE</sequence>
<comment type="similarity">
    <text evidence="4">Belongs to the HSF family.</text>
</comment>
<comment type="subcellular location">
    <subcellularLocation>
        <location evidence="1">Nucleus</location>
    </subcellularLocation>
</comment>
<dbReference type="AlphaFoldDB" id="A0A7S0B0W4"/>
<dbReference type="PANTHER" id="PTHR10015">
    <property type="entry name" value="HEAT SHOCK TRANSCRIPTION FACTOR"/>
    <property type="match status" value="1"/>
</dbReference>
<dbReference type="EMBL" id="HBEJ01018594">
    <property type="protein sequence ID" value="CAD8380041.1"/>
    <property type="molecule type" value="Transcribed_RNA"/>
</dbReference>
<dbReference type="InterPro" id="IPR036390">
    <property type="entry name" value="WH_DNA-bd_sf"/>
</dbReference>
<gene>
    <name evidence="7" type="ORF">MPOL1434_LOCUS10828</name>
</gene>
<keyword evidence="2" id="KW-0238">DNA-binding</keyword>
<feature type="region of interest" description="Disordered" evidence="5">
    <location>
        <begin position="61"/>
        <end position="92"/>
    </location>
</feature>
<feature type="region of interest" description="Disordered" evidence="5">
    <location>
        <begin position="337"/>
        <end position="357"/>
    </location>
</feature>
<protein>
    <recommendedName>
        <fullName evidence="6">HSF-type DNA-binding domain-containing protein</fullName>
    </recommendedName>
</protein>
<evidence type="ECO:0000313" key="7">
    <source>
        <dbReference type="EMBL" id="CAD8380041.1"/>
    </source>
</evidence>
<evidence type="ECO:0000256" key="2">
    <source>
        <dbReference type="ARBA" id="ARBA00023125"/>
    </source>
</evidence>
<dbReference type="PRINTS" id="PR00056">
    <property type="entry name" value="HSFDOMAIN"/>
</dbReference>
<dbReference type="Pfam" id="PF00447">
    <property type="entry name" value="HSF_DNA-bind"/>
    <property type="match status" value="1"/>
</dbReference>
<dbReference type="GO" id="GO:0043565">
    <property type="term" value="F:sequence-specific DNA binding"/>
    <property type="evidence" value="ECO:0007669"/>
    <property type="project" value="InterPro"/>
</dbReference>
<dbReference type="Gene3D" id="1.10.10.10">
    <property type="entry name" value="Winged helix-like DNA-binding domain superfamily/Winged helix DNA-binding domain"/>
    <property type="match status" value="1"/>
</dbReference>
<evidence type="ECO:0000256" key="5">
    <source>
        <dbReference type="SAM" id="MobiDB-lite"/>
    </source>
</evidence>
<dbReference type="PANTHER" id="PTHR10015:SF206">
    <property type="entry name" value="HSF-TYPE DNA-BINDING DOMAIN-CONTAINING PROTEIN"/>
    <property type="match status" value="1"/>
</dbReference>
<keyword evidence="3" id="KW-0539">Nucleus</keyword>
<dbReference type="InterPro" id="IPR036388">
    <property type="entry name" value="WH-like_DNA-bd_sf"/>
</dbReference>
<dbReference type="SUPFAM" id="SSF46785">
    <property type="entry name" value="Winged helix' DNA-binding domain"/>
    <property type="match status" value="1"/>
</dbReference>
<dbReference type="GO" id="GO:0003700">
    <property type="term" value="F:DNA-binding transcription factor activity"/>
    <property type="evidence" value="ECO:0007669"/>
    <property type="project" value="InterPro"/>
</dbReference>
<dbReference type="SMART" id="SM00415">
    <property type="entry name" value="HSF"/>
    <property type="match status" value="1"/>
</dbReference>
<feature type="compositionally biased region" description="Low complexity" evidence="5">
    <location>
        <begin position="61"/>
        <end position="72"/>
    </location>
</feature>
<name>A0A7S0B0W4_9STRA</name>
<organism evidence="7">
    <name type="scientific">Minutocellus polymorphus</name>
    <dbReference type="NCBI Taxonomy" id="265543"/>
    <lineage>
        <taxon>Eukaryota</taxon>
        <taxon>Sar</taxon>
        <taxon>Stramenopiles</taxon>
        <taxon>Ochrophyta</taxon>
        <taxon>Bacillariophyta</taxon>
        <taxon>Mediophyceae</taxon>
        <taxon>Cymatosirophycidae</taxon>
        <taxon>Cymatosirales</taxon>
        <taxon>Cymatosiraceae</taxon>
        <taxon>Minutocellus</taxon>
    </lineage>
</organism>
<dbReference type="GO" id="GO:0005634">
    <property type="term" value="C:nucleus"/>
    <property type="evidence" value="ECO:0007669"/>
    <property type="project" value="UniProtKB-SubCell"/>
</dbReference>
<evidence type="ECO:0000259" key="6">
    <source>
        <dbReference type="SMART" id="SM00415"/>
    </source>
</evidence>
<evidence type="ECO:0000256" key="4">
    <source>
        <dbReference type="RuleBase" id="RU004020"/>
    </source>
</evidence>
<proteinExistence type="inferred from homology"/>
<evidence type="ECO:0000256" key="3">
    <source>
        <dbReference type="ARBA" id="ARBA00023242"/>
    </source>
</evidence>
<dbReference type="FunFam" id="1.10.10.10:FF:000479">
    <property type="entry name" value="Predicted protein"/>
    <property type="match status" value="1"/>
</dbReference>